<organism evidence="2 4">
    <name type="scientific">Didymodactylos carnosus</name>
    <dbReference type="NCBI Taxonomy" id="1234261"/>
    <lineage>
        <taxon>Eukaryota</taxon>
        <taxon>Metazoa</taxon>
        <taxon>Spiralia</taxon>
        <taxon>Gnathifera</taxon>
        <taxon>Rotifera</taxon>
        <taxon>Eurotatoria</taxon>
        <taxon>Bdelloidea</taxon>
        <taxon>Philodinida</taxon>
        <taxon>Philodinidae</taxon>
        <taxon>Didymodactylos</taxon>
    </lineage>
</organism>
<dbReference type="CDD" id="cd07061">
    <property type="entry name" value="HP_HAP_like"/>
    <property type="match status" value="1"/>
</dbReference>
<dbReference type="Gene3D" id="3.40.50.1240">
    <property type="entry name" value="Phosphoglycerate mutase-like"/>
    <property type="match status" value="1"/>
</dbReference>
<evidence type="ECO:0000256" key="1">
    <source>
        <dbReference type="ARBA" id="ARBA00022801"/>
    </source>
</evidence>
<evidence type="ECO:0000313" key="3">
    <source>
        <dbReference type="EMBL" id="CAF4091055.1"/>
    </source>
</evidence>
<dbReference type="OrthoDB" id="6509975at2759"/>
<accession>A0A815CP77</accession>
<evidence type="ECO:0008006" key="5">
    <source>
        <dbReference type="Google" id="ProtNLM"/>
    </source>
</evidence>
<comment type="caution">
    <text evidence="2">The sequence shown here is derived from an EMBL/GenBank/DDBJ whole genome shotgun (WGS) entry which is preliminary data.</text>
</comment>
<dbReference type="EMBL" id="CAJNOQ010011912">
    <property type="protein sequence ID" value="CAF1287821.1"/>
    <property type="molecule type" value="Genomic_DNA"/>
</dbReference>
<dbReference type="PANTHER" id="PTHR20963">
    <property type="entry name" value="MULTIPLE INOSITOL POLYPHOSPHATE PHOSPHATASE-RELATED"/>
    <property type="match status" value="1"/>
</dbReference>
<name>A0A815CP77_9BILA</name>
<dbReference type="PANTHER" id="PTHR20963:SF14">
    <property type="entry name" value="ACID PHOSPHATASE, PUTATIVE-RELATED"/>
    <property type="match status" value="1"/>
</dbReference>
<protein>
    <recommendedName>
        <fullName evidence="5">Acid phosphatase</fullName>
    </recommendedName>
</protein>
<dbReference type="Pfam" id="PF00328">
    <property type="entry name" value="His_Phos_2"/>
    <property type="match status" value="1"/>
</dbReference>
<dbReference type="AlphaFoldDB" id="A0A815CP77"/>
<keyword evidence="1" id="KW-0378">Hydrolase</keyword>
<dbReference type="GO" id="GO:0003993">
    <property type="term" value="F:acid phosphatase activity"/>
    <property type="evidence" value="ECO:0007669"/>
    <property type="project" value="TreeGrafter"/>
</dbReference>
<keyword evidence="4" id="KW-1185">Reference proteome</keyword>
<reference evidence="2" key="1">
    <citation type="submission" date="2021-02" db="EMBL/GenBank/DDBJ databases">
        <authorList>
            <person name="Nowell W R."/>
        </authorList>
    </citation>
    <scope>NUCLEOTIDE SEQUENCE</scope>
</reference>
<evidence type="ECO:0000313" key="4">
    <source>
        <dbReference type="Proteomes" id="UP000663829"/>
    </source>
</evidence>
<dbReference type="InterPro" id="IPR029033">
    <property type="entry name" value="His_PPase_superfam"/>
</dbReference>
<dbReference type="Proteomes" id="UP000663829">
    <property type="component" value="Unassembled WGS sequence"/>
</dbReference>
<dbReference type="EMBL" id="CAJOBC010031164">
    <property type="protein sequence ID" value="CAF4091055.1"/>
    <property type="molecule type" value="Genomic_DNA"/>
</dbReference>
<dbReference type="InterPro" id="IPR000560">
    <property type="entry name" value="His_Pase_clade-2"/>
</dbReference>
<sequence>MEKLTKSGGLEAFNFGTQLAYRYPHLLPMKKKNESSFKVWASEANRTKQSANALFAGLYGGIQEDMIGQVMVIAEGEEQGANTLTPHESCPRFSDTAGSKEAGIWLKYYTDPIIARFAAMGTRFNFSANDVLAMQELCGYETVIRGSSPFCPIFTPEEWLSFEYYFDIKYHYQLGYGTDISPRLGMPWVVASSNLLNDTKTMDQDLYVSFTHREEPPFILTALGLYNNSCYADADNINTTFPLDQINYQRAWRTSEIIPVLGHVALERLECVSVTHNGSFVRVLVNSAPKPLPHCASGPGGSCPLSNYMDYVQQRHALYGNFSKTCGVQYKGTTDVLSIYS</sequence>
<dbReference type="SUPFAM" id="SSF53254">
    <property type="entry name" value="Phosphoglycerate mutase-like"/>
    <property type="match status" value="1"/>
</dbReference>
<dbReference type="Proteomes" id="UP000681722">
    <property type="component" value="Unassembled WGS sequence"/>
</dbReference>
<proteinExistence type="predicted"/>
<evidence type="ECO:0000313" key="2">
    <source>
        <dbReference type="EMBL" id="CAF1287821.1"/>
    </source>
</evidence>
<gene>
    <name evidence="2" type="ORF">GPM918_LOCUS27881</name>
    <name evidence="3" type="ORF">SRO942_LOCUS28294</name>
</gene>